<sequence length="355" mass="38578">MSTVADGSCSFHAEEAQISQSEANLEATSLLELSLECIRSGALGPFTTTVRLANKIAVDANLETPNRLASLRKVAMAVRASVVLNNTSPTARLPQTKEFIVNCVRKLIPKVKAEVDKPVFDYTPPLVQGMTSSWLPEGSQCNEALAIIHASTQVIGNARCYVMLCYVMYTASSPTREQRVVPSRYSTSLIKVTESKGESPNREWMDGQDKISRSSWSGVTLEQSSVSSADEKNVGLIFDIQTAEPTNSLRAWECRATAGRVAQEFNRKRVGREDEADEIVSRLGVCNAHVWLKRGSEYLAGWRQYATGISESKGPQELELGAAINGVCEGVGNSGGNVDVNHSFIQGCARQDVAE</sequence>
<accession>A0A166B5I4</accession>
<evidence type="ECO:0000313" key="2">
    <source>
        <dbReference type="Proteomes" id="UP000076798"/>
    </source>
</evidence>
<evidence type="ECO:0000313" key="1">
    <source>
        <dbReference type="EMBL" id="KZT36018.1"/>
    </source>
</evidence>
<proteinExistence type="predicted"/>
<reference evidence="1 2" key="1">
    <citation type="journal article" date="2016" name="Mol. Biol. Evol.">
        <title>Comparative Genomics of Early-Diverging Mushroom-Forming Fungi Provides Insights into the Origins of Lignocellulose Decay Capabilities.</title>
        <authorList>
            <person name="Nagy L.G."/>
            <person name="Riley R."/>
            <person name="Tritt A."/>
            <person name="Adam C."/>
            <person name="Daum C."/>
            <person name="Floudas D."/>
            <person name="Sun H."/>
            <person name="Yadav J.S."/>
            <person name="Pangilinan J."/>
            <person name="Larsson K.H."/>
            <person name="Matsuura K."/>
            <person name="Barry K."/>
            <person name="Labutti K."/>
            <person name="Kuo R."/>
            <person name="Ohm R.A."/>
            <person name="Bhattacharya S.S."/>
            <person name="Shirouzu T."/>
            <person name="Yoshinaga Y."/>
            <person name="Martin F.M."/>
            <person name="Grigoriev I.V."/>
            <person name="Hibbett D.S."/>
        </authorList>
    </citation>
    <scope>NUCLEOTIDE SEQUENCE [LARGE SCALE GENOMIC DNA]</scope>
    <source>
        <strain evidence="1 2">HHB10207 ss-3</strain>
    </source>
</reference>
<dbReference type="EMBL" id="KV428119">
    <property type="protein sequence ID" value="KZT36018.1"/>
    <property type="molecule type" value="Genomic_DNA"/>
</dbReference>
<dbReference type="AlphaFoldDB" id="A0A166B5I4"/>
<gene>
    <name evidence="1" type="ORF">SISSUDRAFT_1035132</name>
</gene>
<dbReference type="Proteomes" id="UP000076798">
    <property type="component" value="Unassembled WGS sequence"/>
</dbReference>
<name>A0A166B5I4_9AGAM</name>
<protein>
    <submittedName>
        <fullName evidence="1">Uncharacterized protein</fullName>
    </submittedName>
</protein>
<organism evidence="1 2">
    <name type="scientific">Sistotremastrum suecicum HHB10207 ss-3</name>
    <dbReference type="NCBI Taxonomy" id="1314776"/>
    <lineage>
        <taxon>Eukaryota</taxon>
        <taxon>Fungi</taxon>
        <taxon>Dikarya</taxon>
        <taxon>Basidiomycota</taxon>
        <taxon>Agaricomycotina</taxon>
        <taxon>Agaricomycetes</taxon>
        <taxon>Sistotremastrales</taxon>
        <taxon>Sistotremastraceae</taxon>
        <taxon>Sistotremastrum</taxon>
    </lineage>
</organism>
<keyword evidence="2" id="KW-1185">Reference proteome</keyword>